<gene>
    <name evidence="4" type="primary">LOC115937853</name>
</gene>
<evidence type="ECO:0000313" key="4">
    <source>
        <dbReference type="RefSeq" id="XP_030876671.1"/>
    </source>
</evidence>
<dbReference type="AlphaFoldDB" id="A0A7F8Q7Z2"/>
<protein>
    <submittedName>
        <fullName evidence="4">Small conductance calcium-activated potassium channel protein 1-like</fullName>
    </submittedName>
</protein>
<reference evidence="4" key="1">
    <citation type="submission" date="2025-08" db="UniProtKB">
        <authorList>
            <consortium name="RefSeq"/>
        </authorList>
    </citation>
    <scope>IDENTIFICATION</scope>
    <source>
        <tissue evidence="4">Liver</tissue>
    </source>
</reference>
<feature type="compositionally biased region" description="Pro residues" evidence="2">
    <location>
        <begin position="41"/>
        <end position="54"/>
    </location>
</feature>
<feature type="coiled-coil region" evidence="1">
    <location>
        <begin position="1"/>
        <end position="28"/>
    </location>
</feature>
<dbReference type="GeneID" id="115937853"/>
<keyword evidence="1" id="KW-0175">Coiled coil</keyword>
<accession>A0A7F8Q7Z2</accession>
<dbReference type="Proteomes" id="UP000245341">
    <property type="component" value="Unplaced"/>
</dbReference>
<proteinExistence type="predicted"/>
<sequence>MSELHAQHEELEARLAALESRLDALGTSLQALPSLIAQAIRPPPPPLPPRPGPGPLDQAARSPPCQWPPVAASDCG</sequence>
<dbReference type="KEGG" id="lww:115937853"/>
<feature type="region of interest" description="Disordered" evidence="2">
    <location>
        <begin position="38"/>
        <end position="76"/>
    </location>
</feature>
<evidence type="ECO:0000256" key="2">
    <source>
        <dbReference type="SAM" id="MobiDB-lite"/>
    </source>
</evidence>
<evidence type="ECO:0000313" key="3">
    <source>
        <dbReference type="Proteomes" id="UP000245341"/>
    </source>
</evidence>
<organism evidence="3 4">
    <name type="scientific">Leptonychotes weddellii</name>
    <name type="common">Weddell seal</name>
    <name type="synonym">Otaria weddellii</name>
    <dbReference type="NCBI Taxonomy" id="9713"/>
    <lineage>
        <taxon>Eukaryota</taxon>
        <taxon>Metazoa</taxon>
        <taxon>Chordata</taxon>
        <taxon>Craniata</taxon>
        <taxon>Vertebrata</taxon>
        <taxon>Euteleostomi</taxon>
        <taxon>Mammalia</taxon>
        <taxon>Eutheria</taxon>
        <taxon>Laurasiatheria</taxon>
        <taxon>Carnivora</taxon>
        <taxon>Caniformia</taxon>
        <taxon>Pinnipedia</taxon>
        <taxon>Phocidae</taxon>
        <taxon>Monachinae</taxon>
        <taxon>Lobodontini</taxon>
        <taxon>Leptonychotes</taxon>
    </lineage>
</organism>
<name>A0A7F8Q7Z2_LEPWE</name>
<keyword evidence="3" id="KW-1185">Reference proteome</keyword>
<dbReference type="RefSeq" id="XP_030876671.1">
    <property type="nucleotide sequence ID" value="XM_031020811.1"/>
</dbReference>
<evidence type="ECO:0000256" key="1">
    <source>
        <dbReference type="SAM" id="Coils"/>
    </source>
</evidence>